<evidence type="ECO:0000256" key="1">
    <source>
        <dbReference type="ARBA" id="ARBA00001974"/>
    </source>
</evidence>
<dbReference type="SUPFAM" id="SSF51905">
    <property type="entry name" value="FAD/NAD(P)-binding domain"/>
    <property type="match status" value="2"/>
</dbReference>
<evidence type="ECO:0000256" key="7">
    <source>
        <dbReference type="ARBA" id="ARBA00023004"/>
    </source>
</evidence>
<feature type="domain" description="Rieske" evidence="9">
    <location>
        <begin position="3"/>
        <end position="98"/>
    </location>
</feature>
<keyword evidence="4" id="KW-0479">Metal-binding</keyword>
<dbReference type="InterPro" id="IPR017941">
    <property type="entry name" value="Rieske_2Fe-2S"/>
</dbReference>
<dbReference type="Proteomes" id="UP000661918">
    <property type="component" value="Unassembled WGS sequence"/>
</dbReference>
<evidence type="ECO:0000256" key="8">
    <source>
        <dbReference type="ARBA" id="ARBA00023014"/>
    </source>
</evidence>
<name>A0ABQ2GS21_9DEIO</name>
<dbReference type="InterPro" id="IPR023753">
    <property type="entry name" value="FAD/NAD-binding_dom"/>
</dbReference>
<keyword evidence="8" id="KW-0411">Iron-sulfur</keyword>
<dbReference type="InterPro" id="IPR028202">
    <property type="entry name" value="Reductase_C"/>
</dbReference>
<dbReference type="InterPro" id="IPR036922">
    <property type="entry name" value="Rieske_2Fe-2S_sf"/>
</dbReference>
<organism evidence="10 11">
    <name type="scientific">Deinococcus aerophilus</name>
    <dbReference type="NCBI Taxonomy" id="522488"/>
    <lineage>
        <taxon>Bacteria</taxon>
        <taxon>Thermotogati</taxon>
        <taxon>Deinococcota</taxon>
        <taxon>Deinococci</taxon>
        <taxon>Deinococcales</taxon>
        <taxon>Deinococcaceae</taxon>
        <taxon>Deinococcus</taxon>
    </lineage>
</organism>
<dbReference type="PROSITE" id="PS51296">
    <property type="entry name" value="RIESKE"/>
    <property type="match status" value="1"/>
</dbReference>
<dbReference type="Pfam" id="PF00355">
    <property type="entry name" value="Rieske"/>
    <property type="match status" value="1"/>
</dbReference>
<dbReference type="EMBL" id="BMOM01000011">
    <property type="protein sequence ID" value="GGM08950.1"/>
    <property type="molecule type" value="Genomic_DNA"/>
</dbReference>
<dbReference type="PRINTS" id="PR00368">
    <property type="entry name" value="FADPNR"/>
</dbReference>
<dbReference type="InterPro" id="IPR036188">
    <property type="entry name" value="FAD/NAD-bd_sf"/>
</dbReference>
<reference evidence="11" key="1">
    <citation type="journal article" date="2019" name="Int. J. Syst. Evol. Microbiol.">
        <title>The Global Catalogue of Microorganisms (GCM) 10K type strain sequencing project: providing services to taxonomists for standard genome sequencing and annotation.</title>
        <authorList>
            <consortium name="The Broad Institute Genomics Platform"/>
            <consortium name="The Broad Institute Genome Sequencing Center for Infectious Disease"/>
            <person name="Wu L."/>
            <person name="Ma J."/>
        </authorList>
    </citation>
    <scope>NUCLEOTIDE SEQUENCE [LARGE SCALE GENOMIC DNA]</scope>
    <source>
        <strain evidence="11">JCM 15443</strain>
    </source>
</reference>
<evidence type="ECO:0000256" key="3">
    <source>
        <dbReference type="ARBA" id="ARBA00022714"/>
    </source>
</evidence>
<sequence length="518" mass="55146">MSILTFQPSDVPDGGMHRFEAGDRKVLVTRDGDVFHAFDAVCPHAGADLGSGVRCGARIVCPWHHAAFDASDGSLLEPPALQGLKQYRVRRSAEGLSVDPNDTVQVPPPPPRLSGHHTVIVGGGAAGFMTAQTLRAGGYAGHITMLTAEHRAPYDRTALSKAYLSGDRPAEKLSLGGPNWARDHDIDLREGTRVTSLDRDARQIQLAGGETLSFDVAVVATGATPHALKVPGAELEGTHQLRSFRDAWELREAAEHKRVVIVGSSFIGLEAASSLVEHAASVTVVGQDAEILSRAVTPRVGRALRSLHEDHGVRFQLDSGVTALEGRGHLEGVRLKSGERLDAHLVLLGIGVGPNSGLLSALADDHGAVPVDAELRAAPGVYAVGDFALAPTVLGTLRMEHWRVALQQGMSAAQSILESPVLEPMSGRVPFFWTQQYGKSLRYVGHADRLDDTHLWGDPGALKFIEFAFEDGVAVAASGMGYDADLAAFEELLRQGHAPAADEVRTGPFSLVDRLTQG</sequence>
<evidence type="ECO:0000313" key="10">
    <source>
        <dbReference type="EMBL" id="GGM08950.1"/>
    </source>
</evidence>
<dbReference type="PANTHER" id="PTHR43557">
    <property type="entry name" value="APOPTOSIS-INDUCING FACTOR 1"/>
    <property type="match status" value="1"/>
</dbReference>
<keyword evidence="7" id="KW-0408">Iron</keyword>
<dbReference type="Pfam" id="PF07992">
    <property type="entry name" value="Pyr_redox_2"/>
    <property type="match status" value="1"/>
</dbReference>
<keyword evidence="6" id="KW-0560">Oxidoreductase</keyword>
<evidence type="ECO:0000256" key="5">
    <source>
        <dbReference type="ARBA" id="ARBA00022827"/>
    </source>
</evidence>
<keyword evidence="11" id="KW-1185">Reference proteome</keyword>
<keyword evidence="2" id="KW-0285">Flavoprotein</keyword>
<proteinExistence type="predicted"/>
<accession>A0ABQ2GS21</accession>
<comment type="cofactor">
    <cofactor evidence="1">
        <name>FAD</name>
        <dbReference type="ChEBI" id="CHEBI:57692"/>
    </cofactor>
</comment>
<evidence type="ECO:0000259" key="9">
    <source>
        <dbReference type="PROSITE" id="PS51296"/>
    </source>
</evidence>
<dbReference type="Gene3D" id="3.30.390.30">
    <property type="match status" value="1"/>
</dbReference>
<dbReference type="PRINTS" id="PR00411">
    <property type="entry name" value="PNDRDTASEI"/>
</dbReference>
<dbReference type="Gene3D" id="2.102.10.10">
    <property type="entry name" value="Rieske [2Fe-2S] iron-sulphur domain"/>
    <property type="match status" value="1"/>
</dbReference>
<evidence type="ECO:0000256" key="6">
    <source>
        <dbReference type="ARBA" id="ARBA00023002"/>
    </source>
</evidence>
<evidence type="ECO:0000256" key="2">
    <source>
        <dbReference type="ARBA" id="ARBA00022630"/>
    </source>
</evidence>
<dbReference type="RefSeq" id="WP_188903338.1">
    <property type="nucleotide sequence ID" value="NZ_BMOM01000011.1"/>
</dbReference>
<dbReference type="SUPFAM" id="SSF55424">
    <property type="entry name" value="FAD/NAD-linked reductases, dimerisation (C-terminal) domain"/>
    <property type="match status" value="1"/>
</dbReference>
<dbReference type="PANTHER" id="PTHR43557:SF2">
    <property type="entry name" value="RIESKE DOMAIN-CONTAINING PROTEIN-RELATED"/>
    <property type="match status" value="1"/>
</dbReference>
<keyword evidence="5" id="KW-0274">FAD</keyword>
<evidence type="ECO:0000256" key="4">
    <source>
        <dbReference type="ARBA" id="ARBA00022723"/>
    </source>
</evidence>
<comment type="caution">
    <text evidence="10">The sequence shown here is derived from an EMBL/GenBank/DDBJ whole genome shotgun (WGS) entry which is preliminary data.</text>
</comment>
<protein>
    <submittedName>
        <fullName evidence="10">Pyridine nucleotide-disulfide oxidoreductase</fullName>
    </submittedName>
</protein>
<dbReference type="InterPro" id="IPR016156">
    <property type="entry name" value="FAD/NAD-linked_Rdtase_dimer_sf"/>
</dbReference>
<gene>
    <name evidence="10" type="ORF">GCM10010841_16700</name>
</gene>
<dbReference type="Gene3D" id="3.50.50.60">
    <property type="entry name" value="FAD/NAD(P)-binding domain"/>
    <property type="match status" value="2"/>
</dbReference>
<dbReference type="InterPro" id="IPR050446">
    <property type="entry name" value="FAD-oxidoreductase/Apoptosis"/>
</dbReference>
<keyword evidence="3" id="KW-0001">2Fe-2S</keyword>
<evidence type="ECO:0000313" key="11">
    <source>
        <dbReference type="Proteomes" id="UP000661918"/>
    </source>
</evidence>
<dbReference type="SUPFAM" id="SSF50022">
    <property type="entry name" value="ISP domain"/>
    <property type="match status" value="1"/>
</dbReference>
<dbReference type="Pfam" id="PF14759">
    <property type="entry name" value="Reductase_C"/>
    <property type="match status" value="1"/>
</dbReference>